<name>A0ABN6TK80_9STRE</name>
<reference evidence="1 2" key="1">
    <citation type="submission" date="2022-11" db="EMBL/GenBank/DDBJ databases">
        <title>Complete genome sequence of alpha-hemolytic streptococci isolated from Japan.</title>
        <authorList>
            <person name="Morita M."/>
            <person name="Chang B."/>
            <person name="Akeda Y."/>
        </authorList>
    </citation>
    <scope>NUCLEOTIDE SEQUENCE [LARGE SCALE GENOMIC DNA]</scope>
    <source>
        <strain evidence="1 2">SP4011</strain>
    </source>
</reference>
<protein>
    <submittedName>
        <fullName evidence="1">Uncharacterized protein</fullName>
    </submittedName>
</protein>
<evidence type="ECO:0000313" key="2">
    <source>
        <dbReference type="Proteomes" id="UP001378546"/>
    </source>
</evidence>
<sequence length="65" mass="7717">MCDLSARRLQPCVLIRNKISDLFFVVFNGDARNRTEKFENTLERKSLYACRRQNEAETSEKYNKV</sequence>
<dbReference type="EMBL" id="AP026968">
    <property type="protein sequence ID" value="BDT64674.1"/>
    <property type="molecule type" value="Genomic_DNA"/>
</dbReference>
<gene>
    <name evidence="1" type="ORF">SP4011_10910</name>
</gene>
<evidence type="ECO:0000313" key="1">
    <source>
        <dbReference type="EMBL" id="BDT64674.1"/>
    </source>
</evidence>
<organism evidence="1 2">
    <name type="scientific">Streptococcus parapneumoniae</name>
    <dbReference type="NCBI Taxonomy" id="2993430"/>
    <lineage>
        <taxon>Bacteria</taxon>
        <taxon>Bacillati</taxon>
        <taxon>Bacillota</taxon>
        <taxon>Bacilli</taxon>
        <taxon>Lactobacillales</taxon>
        <taxon>Streptococcaceae</taxon>
        <taxon>Streptococcus</taxon>
        <taxon>Streptococcus thalassemiae group</taxon>
    </lineage>
</organism>
<keyword evidence="2" id="KW-1185">Reference proteome</keyword>
<accession>A0ABN6TK80</accession>
<dbReference type="Proteomes" id="UP001378546">
    <property type="component" value="Chromosome"/>
</dbReference>
<proteinExistence type="predicted"/>